<protein>
    <recommendedName>
        <fullName evidence="4">Peptidase M48 domain-containing protein</fullName>
    </recommendedName>
</protein>
<proteinExistence type="predicted"/>
<sequence length="323" mass="35548">MPDSGEWTTLPPLTKPVMPTRTQWLARQLTRTHAYRWIDSPARPRLLSALRPSGVDDVVMGTGAVNRIGRCHRAGGRTVILFPRALPARPDVAAFMIAHEAAHLARYDSLRRPIVITALTLAGLPLIAWWPPTALPLAAGVLALFVAFNHTMELHCDRLAATWAGRAAARPFLDRPSLDLQSPPLSGTRRVLADSPSIGQARQWPVQLIDVDSLPPSSPPQRTGAGRAGSCVQELCSLGAPDTQSGSGHCPRTATDRDSTPTTWNWLRRGPVQVLLPWCRPIHVRWGWSMPGPGGGCWIRCRFAVSCRPRRSRRWARTVDEVK</sequence>
<keyword evidence="1" id="KW-1133">Transmembrane helix</keyword>
<evidence type="ECO:0000313" key="3">
    <source>
        <dbReference type="Proteomes" id="UP000487268"/>
    </source>
</evidence>
<feature type="transmembrane region" description="Helical" evidence="1">
    <location>
        <begin position="137"/>
        <end position="156"/>
    </location>
</feature>
<dbReference type="AlphaFoldDB" id="A0A7K0BSE6"/>
<keyword evidence="1" id="KW-0472">Membrane</keyword>
<evidence type="ECO:0008006" key="4">
    <source>
        <dbReference type="Google" id="ProtNLM"/>
    </source>
</evidence>
<name>A0A7K0BSE6_9ACTN</name>
<organism evidence="2 3">
    <name type="scientific">Actinomadura macrotermitis</name>
    <dbReference type="NCBI Taxonomy" id="2585200"/>
    <lineage>
        <taxon>Bacteria</taxon>
        <taxon>Bacillati</taxon>
        <taxon>Actinomycetota</taxon>
        <taxon>Actinomycetes</taxon>
        <taxon>Streptosporangiales</taxon>
        <taxon>Thermomonosporaceae</taxon>
        <taxon>Actinomadura</taxon>
    </lineage>
</organism>
<dbReference type="Proteomes" id="UP000487268">
    <property type="component" value="Unassembled WGS sequence"/>
</dbReference>
<evidence type="ECO:0000256" key="1">
    <source>
        <dbReference type="SAM" id="Phobius"/>
    </source>
</evidence>
<comment type="caution">
    <text evidence="2">The sequence shown here is derived from an EMBL/GenBank/DDBJ whole genome shotgun (WGS) entry which is preliminary data.</text>
</comment>
<gene>
    <name evidence="2" type="ORF">ACRB68_21160</name>
</gene>
<keyword evidence="1" id="KW-0812">Transmembrane</keyword>
<accession>A0A7K0BSE6</accession>
<keyword evidence="3" id="KW-1185">Reference proteome</keyword>
<evidence type="ECO:0000313" key="2">
    <source>
        <dbReference type="EMBL" id="MQY04067.1"/>
    </source>
</evidence>
<reference evidence="2 3" key="1">
    <citation type="submission" date="2019-10" db="EMBL/GenBank/DDBJ databases">
        <title>Actinomadura rubteroloni sp. nov. and Actinomadura macrotermitis sp. nov., isolated from the gut of fungus growing-termite Macrotermes natalensis.</title>
        <authorList>
            <person name="Benndorf R."/>
            <person name="Martin K."/>
            <person name="Kuefner M."/>
            <person name="De Beer W."/>
            <person name="Kaster A.-K."/>
            <person name="Vollmers J."/>
            <person name="Poulsen M."/>
            <person name="Beemelmanns C."/>
        </authorList>
    </citation>
    <scope>NUCLEOTIDE SEQUENCE [LARGE SCALE GENOMIC DNA]</scope>
    <source>
        <strain evidence="2 3">RB68</strain>
    </source>
</reference>
<dbReference type="EMBL" id="WEGH01000001">
    <property type="protein sequence ID" value="MQY04067.1"/>
    <property type="molecule type" value="Genomic_DNA"/>
</dbReference>